<dbReference type="STRING" id="860235.AOZ06_32840"/>
<dbReference type="PROSITE" id="PS00798">
    <property type="entry name" value="ALDOKETO_REDUCTASE_1"/>
    <property type="match status" value="1"/>
</dbReference>
<dbReference type="FunFam" id="3.20.20.100:FF:000002">
    <property type="entry name" value="2,5-diketo-D-gluconic acid reductase A"/>
    <property type="match status" value="1"/>
</dbReference>
<dbReference type="InterPro" id="IPR023210">
    <property type="entry name" value="NADP_OxRdtase_dom"/>
</dbReference>
<dbReference type="Proteomes" id="UP000063699">
    <property type="component" value="Chromosome"/>
</dbReference>
<evidence type="ECO:0000256" key="6">
    <source>
        <dbReference type="PIRSR" id="PIRSR000097-3"/>
    </source>
</evidence>
<dbReference type="KEGG" id="kphy:AOZ06_32840"/>
<sequence>MREVPVVELNNGVSIPQVGFGVGLVHDSVVADVVQTAVDAGYRSFDTASIYGNEEGVGQAIARCGVPRDELFVTTKLWKNAQGYDAALRAFDESLARLGLDYVDLFLIHWPAPARGDFVQTWKAFEKLAADGRARAIGVSNFQISHLRRLSEQTGTVPAINQIELHPNLVQDNLRAYHSEHGIVTQAWSPLASGRLVRDESIGLMAEKYGKTPAQVILRWHLELGNMVIPKTVTPARIHENIDIFDFELAEDDVLALTEMHNDTRVGPHPDHFS</sequence>
<dbReference type="AlphaFoldDB" id="A0A0N9IIG2"/>
<keyword evidence="2" id="KW-0521">NADP</keyword>
<evidence type="ECO:0000313" key="8">
    <source>
        <dbReference type="EMBL" id="ALG15227.1"/>
    </source>
</evidence>
<keyword evidence="9" id="KW-1185">Reference proteome</keyword>
<evidence type="ECO:0000313" key="9">
    <source>
        <dbReference type="Proteomes" id="UP000063699"/>
    </source>
</evidence>
<dbReference type="PANTHER" id="PTHR43827">
    <property type="entry name" value="2,5-DIKETO-D-GLUCONIC ACID REDUCTASE"/>
    <property type="match status" value="1"/>
</dbReference>
<dbReference type="InterPro" id="IPR018170">
    <property type="entry name" value="Aldo/ket_reductase_CS"/>
</dbReference>
<name>A0A0N9IIG2_9PSEU</name>
<evidence type="ECO:0000256" key="4">
    <source>
        <dbReference type="PIRSR" id="PIRSR000097-1"/>
    </source>
</evidence>
<evidence type="ECO:0000256" key="5">
    <source>
        <dbReference type="PIRSR" id="PIRSR000097-2"/>
    </source>
</evidence>
<dbReference type="PRINTS" id="PR00069">
    <property type="entry name" value="ALDKETRDTASE"/>
</dbReference>
<evidence type="ECO:0000256" key="1">
    <source>
        <dbReference type="ARBA" id="ARBA00007905"/>
    </source>
</evidence>
<accession>A0A0N9IIG2</accession>
<keyword evidence="3" id="KW-0560">Oxidoreductase</keyword>
<protein>
    <submittedName>
        <fullName evidence="8">Oxidoreductase</fullName>
    </submittedName>
</protein>
<organism evidence="8 9">
    <name type="scientific">Kibdelosporangium phytohabitans</name>
    <dbReference type="NCBI Taxonomy" id="860235"/>
    <lineage>
        <taxon>Bacteria</taxon>
        <taxon>Bacillati</taxon>
        <taxon>Actinomycetota</taxon>
        <taxon>Actinomycetes</taxon>
        <taxon>Pseudonocardiales</taxon>
        <taxon>Pseudonocardiaceae</taxon>
        <taxon>Kibdelosporangium</taxon>
    </lineage>
</organism>
<feature type="domain" description="NADP-dependent oxidoreductase" evidence="7">
    <location>
        <begin position="26"/>
        <end position="259"/>
    </location>
</feature>
<gene>
    <name evidence="8" type="ORF">AOZ06_32840</name>
</gene>
<evidence type="ECO:0000256" key="2">
    <source>
        <dbReference type="ARBA" id="ARBA00022857"/>
    </source>
</evidence>
<dbReference type="Pfam" id="PF00248">
    <property type="entry name" value="Aldo_ket_red"/>
    <property type="match status" value="1"/>
</dbReference>
<reference evidence="8 9" key="1">
    <citation type="submission" date="2015-07" db="EMBL/GenBank/DDBJ databases">
        <title>Genome sequencing of Kibdelosporangium phytohabitans.</title>
        <authorList>
            <person name="Qin S."/>
            <person name="Xing K."/>
        </authorList>
    </citation>
    <scope>NUCLEOTIDE SEQUENCE [LARGE SCALE GENOMIC DNA]</scope>
    <source>
        <strain evidence="8 9">KLBMP1111</strain>
    </source>
</reference>
<comment type="similarity">
    <text evidence="1">Belongs to the aldo/keto reductase family.</text>
</comment>
<feature type="binding site" evidence="5">
    <location>
        <position position="109"/>
    </location>
    <ligand>
        <name>substrate</name>
    </ligand>
</feature>
<dbReference type="PANTHER" id="PTHR43827:SF3">
    <property type="entry name" value="NADP-DEPENDENT OXIDOREDUCTASE DOMAIN-CONTAINING PROTEIN"/>
    <property type="match status" value="1"/>
</dbReference>
<feature type="site" description="Lowers pKa of active site Tyr" evidence="6">
    <location>
        <position position="76"/>
    </location>
</feature>
<dbReference type="Gene3D" id="3.20.20.100">
    <property type="entry name" value="NADP-dependent oxidoreductase domain"/>
    <property type="match status" value="1"/>
</dbReference>
<dbReference type="EMBL" id="CP012752">
    <property type="protein sequence ID" value="ALG15227.1"/>
    <property type="molecule type" value="Genomic_DNA"/>
</dbReference>
<evidence type="ECO:0000256" key="3">
    <source>
        <dbReference type="ARBA" id="ARBA00023002"/>
    </source>
</evidence>
<dbReference type="RefSeq" id="WP_054297081.1">
    <property type="nucleotide sequence ID" value="NZ_CP012752.1"/>
</dbReference>
<dbReference type="OrthoDB" id="9804790at2"/>
<dbReference type="PROSITE" id="PS00063">
    <property type="entry name" value="ALDOKETO_REDUCTASE_3"/>
    <property type="match status" value="1"/>
</dbReference>
<proteinExistence type="inferred from homology"/>
<feature type="active site" description="Proton donor" evidence="4">
    <location>
        <position position="51"/>
    </location>
</feature>
<dbReference type="GO" id="GO:0016616">
    <property type="term" value="F:oxidoreductase activity, acting on the CH-OH group of donors, NAD or NADP as acceptor"/>
    <property type="evidence" value="ECO:0007669"/>
    <property type="project" value="UniProtKB-ARBA"/>
</dbReference>
<dbReference type="InterPro" id="IPR036812">
    <property type="entry name" value="NAD(P)_OxRdtase_dom_sf"/>
</dbReference>
<evidence type="ECO:0000259" key="7">
    <source>
        <dbReference type="Pfam" id="PF00248"/>
    </source>
</evidence>
<dbReference type="PIRSF" id="PIRSF000097">
    <property type="entry name" value="AKR"/>
    <property type="match status" value="1"/>
</dbReference>
<dbReference type="PROSITE" id="PS00062">
    <property type="entry name" value="ALDOKETO_REDUCTASE_2"/>
    <property type="match status" value="1"/>
</dbReference>
<dbReference type="InterPro" id="IPR020471">
    <property type="entry name" value="AKR"/>
</dbReference>
<dbReference type="SUPFAM" id="SSF51430">
    <property type="entry name" value="NAD(P)-linked oxidoreductase"/>
    <property type="match status" value="1"/>
</dbReference>